<gene>
    <name evidence="1" type="ORF">OD750_008745</name>
</gene>
<proteinExistence type="predicted"/>
<accession>A0A9X3YJD9</accession>
<organism evidence="1 2">
    <name type="scientific">Tahibacter soli</name>
    <dbReference type="NCBI Taxonomy" id="2983605"/>
    <lineage>
        <taxon>Bacteria</taxon>
        <taxon>Pseudomonadati</taxon>
        <taxon>Pseudomonadota</taxon>
        <taxon>Gammaproteobacteria</taxon>
        <taxon>Lysobacterales</taxon>
        <taxon>Rhodanobacteraceae</taxon>
        <taxon>Tahibacter</taxon>
    </lineage>
</organism>
<reference evidence="1" key="1">
    <citation type="submission" date="2023-02" db="EMBL/GenBank/DDBJ databases">
        <title>Tahibacter soli sp. nov. isolated from soil.</title>
        <authorList>
            <person name="Baek J.H."/>
            <person name="Lee J.K."/>
            <person name="Choi D.G."/>
            <person name="Jeon C.O."/>
        </authorList>
    </citation>
    <scope>NUCLEOTIDE SEQUENCE</scope>
    <source>
        <strain evidence="1">BL</strain>
    </source>
</reference>
<protein>
    <submittedName>
        <fullName evidence="1">Uncharacterized protein</fullName>
    </submittedName>
</protein>
<comment type="caution">
    <text evidence="1">The sequence shown here is derived from an EMBL/GenBank/DDBJ whole genome shotgun (WGS) entry which is preliminary data.</text>
</comment>
<dbReference type="RefSeq" id="WP_263545032.1">
    <property type="nucleotide sequence ID" value="NZ_JAOVZO020000014.1"/>
</dbReference>
<evidence type="ECO:0000313" key="2">
    <source>
        <dbReference type="Proteomes" id="UP001139971"/>
    </source>
</evidence>
<name>A0A9X3YJD9_9GAMM</name>
<sequence length="394" mass="42603">MPLDGAWHTLLEHVGGRVGVRWRFESLAWLGPLLTRVSWLTLDGAGAIDAEVKLENGAIAPGTTLKIPDVALDAVVQGHRIVGRARADGRIGAGSDGTLAPRLDIAVDEYRITSDDDAKAVFGLGKNLALSLSSTGKLAQFRDKLTAQLKFGDARIPDIGVYNAYLPQHAVKLLRGTGTLGGDVSLDAEGRIARGTLGVAARGAQLRFGEIELEGDVDLGGKLAQADLGGKRFDFDGTTLKLRNVAVTNSDRANAVNWWADFSVKRGRLEWARPFNLDATANAQLANVGVLLALFSRHRDYPGWVLKLVDAGTTQLAARVDIKPGRMIFDDVVAQNRRFELKARLRHADKAVDGNLYLGWGKLGLALDIDNGKRDFKLIGAEKWYDAQPSLLSK</sequence>
<dbReference type="AlphaFoldDB" id="A0A9X3YJD9"/>
<dbReference type="EMBL" id="JAOVZO020000014">
    <property type="protein sequence ID" value="MDC8012634.1"/>
    <property type="molecule type" value="Genomic_DNA"/>
</dbReference>
<dbReference type="Proteomes" id="UP001139971">
    <property type="component" value="Unassembled WGS sequence"/>
</dbReference>
<keyword evidence="2" id="KW-1185">Reference proteome</keyword>
<evidence type="ECO:0000313" key="1">
    <source>
        <dbReference type="EMBL" id="MDC8012634.1"/>
    </source>
</evidence>